<evidence type="ECO:0000256" key="2">
    <source>
        <dbReference type="SAM" id="Phobius"/>
    </source>
</evidence>
<dbReference type="STRING" id="135208.A0A4Y9ZQE7"/>
<feature type="region of interest" description="Disordered" evidence="1">
    <location>
        <begin position="386"/>
        <end position="412"/>
    </location>
</feature>
<keyword evidence="2" id="KW-1133">Transmembrane helix</keyword>
<dbReference type="EMBL" id="SFCI01000997">
    <property type="protein sequence ID" value="TFY77126.1"/>
    <property type="molecule type" value="Genomic_DNA"/>
</dbReference>
<dbReference type="CDD" id="cd12087">
    <property type="entry name" value="TM_EGFR-like"/>
    <property type="match status" value="1"/>
</dbReference>
<feature type="transmembrane region" description="Helical" evidence="2">
    <location>
        <begin position="306"/>
        <end position="331"/>
    </location>
</feature>
<sequence length="443" mass="47294">MSTSPTRHIVVDDTDPGIQYLGPGWSATSGNAVASFGTFGPTFNNTLHQVNNTQGSSLQFQFTGTFVQLFGTLDNAANKSIPNWQCFLDGHPVGQTTFLNETANQITLCQADSLPNTPHQVVVNVTTPGPNFWFDNYLYDPLPGASLADSTLKIDNTDLGIGLVGQGWSRYKDMWFLTSNNRDQLIFEFIGRSMTFVGVAPGELNGTSTTGTYQVDASPASSFIIPGHGFLGEFNQQYFTTPDMPDGNHTLVVTYQGDASHAPMILEFFYVANGTQDGLVPTASSSIAPIATQTGDNHHRGLQGSALTGAVVGIVLGTLALVGCVIAFYFLRRRRRVAGPHHDSLLEPSDAEAAARPFYPGSALGRSENDLRPEPFREMSRVSASLTKGLPPLPTSRPPESHGAGAAAATSSTDVQFVHHADSGVRINGANAVVDIPPSYSEV</sequence>
<dbReference type="Gene3D" id="2.60.120.260">
    <property type="entry name" value="Galactose-binding domain-like"/>
    <property type="match status" value="2"/>
</dbReference>
<gene>
    <name evidence="3" type="ORF">EWM64_g6884</name>
</gene>
<dbReference type="OrthoDB" id="3265734at2759"/>
<protein>
    <submittedName>
        <fullName evidence="3">Uncharacterized protein</fullName>
    </submittedName>
</protein>
<evidence type="ECO:0000313" key="4">
    <source>
        <dbReference type="Proteomes" id="UP000298061"/>
    </source>
</evidence>
<organism evidence="3 4">
    <name type="scientific">Hericium alpestre</name>
    <dbReference type="NCBI Taxonomy" id="135208"/>
    <lineage>
        <taxon>Eukaryota</taxon>
        <taxon>Fungi</taxon>
        <taxon>Dikarya</taxon>
        <taxon>Basidiomycota</taxon>
        <taxon>Agaricomycotina</taxon>
        <taxon>Agaricomycetes</taxon>
        <taxon>Russulales</taxon>
        <taxon>Hericiaceae</taxon>
        <taxon>Hericium</taxon>
    </lineage>
</organism>
<accession>A0A4Y9ZQE7</accession>
<comment type="caution">
    <text evidence="3">The sequence shown here is derived from an EMBL/GenBank/DDBJ whole genome shotgun (WGS) entry which is preliminary data.</text>
</comment>
<name>A0A4Y9ZQE7_9AGAM</name>
<dbReference type="AlphaFoldDB" id="A0A4Y9ZQE7"/>
<reference evidence="3 4" key="1">
    <citation type="submission" date="2019-02" db="EMBL/GenBank/DDBJ databases">
        <title>Genome sequencing of the rare red list fungi Hericium alpestre (H. flagellum).</title>
        <authorList>
            <person name="Buettner E."/>
            <person name="Kellner H."/>
        </authorList>
    </citation>
    <scope>NUCLEOTIDE SEQUENCE [LARGE SCALE GENOMIC DNA]</scope>
    <source>
        <strain evidence="3 4">DSM 108284</strain>
    </source>
</reference>
<keyword evidence="2" id="KW-0472">Membrane</keyword>
<evidence type="ECO:0000313" key="3">
    <source>
        <dbReference type="EMBL" id="TFY77126.1"/>
    </source>
</evidence>
<feature type="compositionally biased region" description="Low complexity" evidence="1">
    <location>
        <begin position="403"/>
        <end position="412"/>
    </location>
</feature>
<proteinExistence type="predicted"/>
<dbReference type="Proteomes" id="UP000298061">
    <property type="component" value="Unassembled WGS sequence"/>
</dbReference>
<keyword evidence="4" id="KW-1185">Reference proteome</keyword>
<keyword evidence="2" id="KW-0812">Transmembrane</keyword>
<evidence type="ECO:0000256" key="1">
    <source>
        <dbReference type="SAM" id="MobiDB-lite"/>
    </source>
</evidence>